<dbReference type="OrthoDB" id="1938591at2759"/>
<reference evidence="2" key="1">
    <citation type="submission" date="2018-05" db="EMBL/GenBank/DDBJ databases">
        <title>Draft genome of Mucuna pruriens seed.</title>
        <authorList>
            <person name="Nnadi N.E."/>
            <person name="Vos R."/>
            <person name="Hasami M.H."/>
            <person name="Devisetty U.K."/>
            <person name="Aguiy J.C."/>
        </authorList>
    </citation>
    <scope>NUCLEOTIDE SEQUENCE [LARGE SCALE GENOMIC DNA]</scope>
    <source>
        <strain evidence="2">JCA_2017</strain>
    </source>
</reference>
<evidence type="ECO:0000313" key="3">
    <source>
        <dbReference type="Proteomes" id="UP000257109"/>
    </source>
</evidence>
<dbReference type="GO" id="GO:0003677">
    <property type="term" value="F:DNA binding"/>
    <property type="evidence" value="ECO:0007669"/>
    <property type="project" value="InterPro"/>
</dbReference>
<dbReference type="Proteomes" id="UP000257109">
    <property type="component" value="Unassembled WGS sequence"/>
</dbReference>
<dbReference type="PANTHER" id="PTHR46410">
    <property type="entry name" value="AT-RICH INTERACTIVE DOMAIN-CONTAINING PROTEIN 2"/>
    <property type="match status" value="1"/>
</dbReference>
<dbReference type="SMART" id="SM00501">
    <property type="entry name" value="BRIGHT"/>
    <property type="match status" value="1"/>
</dbReference>
<dbReference type="PANTHER" id="PTHR46410:SF18">
    <property type="entry name" value="AT-RICH INTERACTIVE DOMAIN-CONTAINING PROTEIN 2"/>
    <property type="match status" value="1"/>
</dbReference>
<dbReference type="CDD" id="cd16100">
    <property type="entry name" value="ARID"/>
    <property type="match status" value="1"/>
</dbReference>
<dbReference type="PROSITE" id="PS51011">
    <property type="entry name" value="ARID"/>
    <property type="match status" value="1"/>
</dbReference>
<proteinExistence type="predicted"/>
<feature type="domain" description="ARID" evidence="1">
    <location>
        <begin position="47"/>
        <end position="140"/>
    </location>
</feature>
<keyword evidence="3" id="KW-1185">Reference proteome</keyword>
<accession>A0A371F623</accession>
<dbReference type="SMART" id="SM01014">
    <property type="entry name" value="ARID"/>
    <property type="match status" value="1"/>
</dbReference>
<evidence type="ECO:0000313" key="2">
    <source>
        <dbReference type="EMBL" id="RDX73748.1"/>
    </source>
</evidence>
<dbReference type="STRING" id="157652.A0A371F623"/>
<dbReference type="SUPFAM" id="SSF46774">
    <property type="entry name" value="ARID-like"/>
    <property type="match status" value="1"/>
</dbReference>
<dbReference type="AlphaFoldDB" id="A0A371F623"/>
<feature type="non-terminal residue" evidence="2">
    <location>
        <position position="1"/>
    </location>
</feature>
<dbReference type="InterPro" id="IPR001606">
    <property type="entry name" value="ARID_dom"/>
</dbReference>
<dbReference type="Pfam" id="PF01388">
    <property type="entry name" value="ARID"/>
    <property type="match status" value="1"/>
</dbReference>
<gene>
    <name evidence="2" type="primary">ARID2</name>
    <name evidence="2" type="ORF">CR513_46592</name>
</gene>
<sequence length="597" mass="68114">MEGWSTLSNGSSLDCLGVENETVGAFPGNGCYLGNDHVDNGADQDKLKQRRMFYQLFPLYLKDYCSKGNVRPVPVLVGDGEELDLYKLFSLVKERGGYAKVSRKGLWGSVTKELGLDFKVCSSVKLVYDKYLNEFERWLKKTFKEKNFKNGNHGCDWGIRWLTLDLDKEFRGLLCPNVKSNKIKKNTDLDICNNDINLLDTKDQNNKSEVVQHIEDPATLGAEGAEKEFNSRKRKREALSGMLNWMKNIAKHPLEPLPKQIPKPSKWKECKGQDQDCFGQFLRTREVLSLRQHEEPNSGQSSLQKMKMHPAMYEDHVAPGRHATWKSRCSERLPSSGKSRSCSCCNPFPPNGNRLTGSLNMGAEKCPLEKTTETPDVLTAKTIAEPSGDDSLKKQVSVGPRFQAEVPEWTGVVSESDSKWAGTQTWPLKHDSEPATETDLGRGRQEKCSCEFPGTVGCVRLHIAENRMKLKLELGSSFYHWKFDRMGEEASLQWTTEEGKKFKDIMRSNIPSTNKYFWNNPSKYFPGKTRRNLVNYYFNAFLIQLRSYQNRVTPKNVDSDDDEVEFGSFDGFEMEAVNHPGDNFQECSENRQWMDLE</sequence>
<protein>
    <submittedName>
        <fullName evidence="2">AT-rich interactive domain-containing protein 2</fullName>
    </submittedName>
</protein>
<dbReference type="EMBL" id="QJKJ01010423">
    <property type="protein sequence ID" value="RDX73748.1"/>
    <property type="molecule type" value="Genomic_DNA"/>
</dbReference>
<dbReference type="Gene3D" id="1.10.150.60">
    <property type="entry name" value="ARID DNA-binding domain"/>
    <property type="match status" value="1"/>
</dbReference>
<dbReference type="InterPro" id="IPR036431">
    <property type="entry name" value="ARID_dom_sf"/>
</dbReference>
<organism evidence="2 3">
    <name type="scientific">Mucuna pruriens</name>
    <name type="common">Velvet bean</name>
    <name type="synonym">Dolichos pruriens</name>
    <dbReference type="NCBI Taxonomy" id="157652"/>
    <lineage>
        <taxon>Eukaryota</taxon>
        <taxon>Viridiplantae</taxon>
        <taxon>Streptophyta</taxon>
        <taxon>Embryophyta</taxon>
        <taxon>Tracheophyta</taxon>
        <taxon>Spermatophyta</taxon>
        <taxon>Magnoliopsida</taxon>
        <taxon>eudicotyledons</taxon>
        <taxon>Gunneridae</taxon>
        <taxon>Pentapetalae</taxon>
        <taxon>rosids</taxon>
        <taxon>fabids</taxon>
        <taxon>Fabales</taxon>
        <taxon>Fabaceae</taxon>
        <taxon>Papilionoideae</taxon>
        <taxon>50 kb inversion clade</taxon>
        <taxon>NPAAA clade</taxon>
        <taxon>indigoferoid/millettioid clade</taxon>
        <taxon>Phaseoleae</taxon>
        <taxon>Mucuna</taxon>
    </lineage>
</organism>
<name>A0A371F623_MUCPR</name>
<comment type="caution">
    <text evidence="2">The sequence shown here is derived from an EMBL/GenBank/DDBJ whole genome shotgun (WGS) entry which is preliminary data.</text>
</comment>
<evidence type="ECO:0000259" key="1">
    <source>
        <dbReference type="PROSITE" id="PS51011"/>
    </source>
</evidence>